<comment type="caution">
    <text evidence="2">The sequence shown here is derived from an EMBL/GenBank/DDBJ whole genome shotgun (WGS) entry which is preliminary data.</text>
</comment>
<name>A0A270NNL0_STEMA</name>
<organism evidence="2 3">
    <name type="scientific">Stenotrophomonas maltophilia</name>
    <name type="common">Pseudomonas maltophilia</name>
    <name type="synonym">Xanthomonas maltophilia</name>
    <dbReference type="NCBI Taxonomy" id="40324"/>
    <lineage>
        <taxon>Bacteria</taxon>
        <taxon>Pseudomonadati</taxon>
        <taxon>Pseudomonadota</taxon>
        <taxon>Gammaproteobacteria</taxon>
        <taxon>Lysobacterales</taxon>
        <taxon>Lysobacteraceae</taxon>
        <taxon>Stenotrophomonas</taxon>
        <taxon>Stenotrophomonas maltophilia group</taxon>
    </lineage>
</organism>
<evidence type="ECO:0000313" key="2">
    <source>
        <dbReference type="EMBL" id="PAM73158.1"/>
    </source>
</evidence>
<gene>
    <name evidence="2" type="ORF">CEK00_04740</name>
</gene>
<keyword evidence="1" id="KW-0472">Membrane</keyword>
<evidence type="ECO:0008006" key="4">
    <source>
        <dbReference type="Google" id="ProtNLM"/>
    </source>
</evidence>
<evidence type="ECO:0000256" key="1">
    <source>
        <dbReference type="SAM" id="Phobius"/>
    </source>
</evidence>
<sequence length="124" mass="13337">MITRAAVSAWWAAWKWVAILAGLLALSLWLNVRQYGDRRETAAAARAATLEDTLGVTAEIARQAQTDNAQLLQRLETIAARGERTRTIYRAAAAAQPLPANCAPGQARVDAINQALGPTSRTAK</sequence>
<dbReference type="AlphaFoldDB" id="A0A270NNL0"/>
<evidence type="ECO:0000313" key="3">
    <source>
        <dbReference type="Proteomes" id="UP000216433"/>
    </source>
</evidence>
<keyword evidence="1" id="KW-1133">Transmembrane helix</keyword>
<protein>
    <recommendedName>
        <fullName evidence="4">DUF2570 domain-containing protein</fullName>
    </recommendedName>
</protein>
<dbReference type="Proteomes" id="UP000216433">
    <property type="component" value="Unassembled WGS sequence"/>
</dbReference>
<accession>A0A270NNL0</accession>
<reference evidence="2 3" key="1">
    <citation type="submission" date="2017-06" db="EMBL/GenBank/DDBJ databases">
        <title>Genome sequencing and assembly of Stenotrophomonas maltophilia DF07.</title>
        <authorList>
            <person name="Iyer R."/>
        </authorList>
    </citation>
    <scope>NUCLEOTIDE SEQUENCE [LARGE SCALE GENOMIC DNA]</scope>
    <source>
        <strain evidence="2 3">DF07</strain>
    </source>
</reference>
<proteinExistence type="predicted"/>
<keyword evidence="1" id="KW-0812">Transmembrane</keyword>
<feature type="transmembrane region" description="Helical" evidence="1">
    <location>
        <begin position="12"/>
        <end position="30"/>
    </location>
</feature>
<dbReference type="EMBL" id="NJGC01000004">
    <property type="protein sequence ID" value="PAM73158.1"/>
    <property type="molecule type" value="Genomic_DNA"/>
</dbReference>